<dbReference type="PANTHER" id="PTHR11474:SF76">
    <property type="entry name" value="SHKT DOMAIN-CONTAINING PROTEIN"/>
    <property type="match status" value="1"/>
</dbReference>
<feature type="cross-link" description="2'-(S-cysteinyl)-histidine (Cys-His)" evidence="10">
    <location>
        <begin position="187"/>
        <end position="204"/>
    </location>
</feature>
<feature type="binding site" evidence="8">
    <location>
        <position position="340"/>
    </location>
    <ligand>
        <name>Cu cation</name>
        <dbReference type="ChEBI" id="CHEBI:23378"/>
        <label>B</label>
    </ligand>
</feature>
<protein>
    <submittedName>
        <fullName evidence="14">Polyphenol oxidase</fullName>
    </submittedName>
</protein>
<evidence type="ECO:0000256" key="11">
    <source>
        <dbReference type="SAM" id="MobiDB-lite"/>
    </source>
</evidence>
<organism evidence="14">
    <name type="scientific">Camellia sinensis</name>
    <name type="common">Tea plant</name>
    <name type="synonym">Thea sinensis</name>
    <dbReference type="NCBI Taxonomy" id="4442"/>
    <lineage>
        <taxon>Eukaryota</taxon>
        <taxon>Viridiplantae</taxon>
        <taxon>Streptophyta</taxon>
        <taxon>Embryophyta</taxon>
        <taxon>Tracheophyta</taxon>
        <taxon>Spermatophyta</taxon>
        <taxon>Magnoliopsida</taxon>
        <taxon>eudicotyledons</taxon>
        <taxon>Gunneridae</taxon>
        <taxon>Pentapetalae</taxon>
        <taxon>asterids</taxon>
        <taxon>Ericales</taxon>
        <taxon>Theaceae</taxon>
        <taxon>Camellia</taxon>
    </lineage>
</organism>
<feature type="disulfide bond" evidence="9">
    <location>
        <begin position="121"/>
        <end position="184"/>
    </location>
</feature>
<accession>A0A2Z5DH85</accession>
<evidence type="ECO:0000256" key="1">
    <source>
        <dbReference type="ARBA" id="ARBA00009928"/>
    </source>
</evidence>
<dbReference type="GO" id="GO:0005507">
    <property type="term" value="F:copper ion binding"/>
    <property type="evidence" value="ECO:0007669"/>
    <property type="project" value="UniProtKB-ARBA"/>
</dbReference>
<feature type="region of interest" description="Disordered" evidence="11">
    <location>
        <begin position="45"/>
        <end position="69"/>
    </location>
</feature>
<feature type="binding site" evidence="8">
    <location>
        <position position="204"/>
    </location>
    <ligand>
        <name>Cu cation</name>
        <dbReference type="ChEBI" id="CHEBI:23378"/>
        <label>A</label>
    </ligand>
</feature>
<evidence type="ECO:0000259" key="13">
    <source>
        <dbReference type="PROSITE" id="PS00498"/>
    </source>
</evidence>
<evidence type="ECO:0000256" key="6">
    <source>
        <dbReference type="ARBA" id="ARBA00023008"/>
    </source>
</evidence>
<comment type="cofactor">
    <cofactor evidence="8">
        <name>Cu(2+)</name>
        <dbReference type="ChEBI" id="CHEBI:29036"/>
    </cofactor>
    <text evidence="8">Binds 2 copper ions per subunit.</text>
</comment>
<dbReference type="PRINTS" id="PR00092">
    <property type="entry name" value="TYROSINASE"/>
</dbReference>
<evidence type="ECO:0000313" key="14">
    <source>
        <dbReference type="EMBL" id="AXB50195.1"/>
    </source>
</evidence>
<keyword evidence="3 8" id="KW-0479">Metal-binding</keyword>
<keyword evidence="7 9" id="KW-1015">Disulfide bond</keyword>
<dbReference type="SMR" id="A0A2Z5DH85"/>
<dbReference type="Pfam" id="PF12142">
    <property type="entry name" value="PPO1_DWL"/>
    <property type="match status" value="1"/>
</dbReference>
<sequence>MASILPPTTTKTTTTSSTLSSYPIFQNTSKIPTIRKHNHPFKVSCSKAKDSDPNLTPPSQNTQTSQGKFDRRNMLIGLGGLYGAAGLTDTDPPALAAPITTPDLSKCGAADLPADAKPTNCCPPKTNKIIEFKLPHPSNILRVRPAAHLADEKYIAKFSKALQLMKSLPDDDPRSFKQQSNIHCAYCEGAYHQVGFPSTELQVHNSWLFFPFHRFYLYFFEKILGMLLDDPAFAIPFWNWDTPAGMKIPAMYADINSPLYNRLRDAKHQPPTLIDLDYNLTDPKNVDEEKQKLRNLTIMYRQVVSGGKTPRLFLGSSYRAGDDPDPGAGSLENIPHGPVHIWCGDRTQPNLEDMGNFYSAGRDPIFYGHHANVDRIWTVWKTLEGKRNDFKDPDWLNSEFTFYDENAQLVTVKVKESLDHRKLGYVYQDVEIPWLNTRPSPRISNFFRKIKNKAGRAMATETLDSAAIVFPRKLDEVVKVVVKRPTKSRSEREKEEEEEVVVVEGIEVERDVSVKFDVFINDEDEAASGPEKTEFAGSFVNVPRKHKHDKKIRTGLTLGITELLEDLEAEDDESVLVTLVPRYGSDAVTIGGVKIEFDS</sequence>
<dbReference type="GO" id="GO:0004097">
    <property type="term" value="F:catechol oxidase activity"/>
    <property type="evidence" value="ECO:0007669"/>
    <property type="project" value="InterPro"/>
</dbReference>
<evidence type="ECO:0000259" key="12">
    <source>
        <dbReference type="PROSITE" id="PS00497"/>
    </source>
</evidence>
<evidence type="ECO:0000256" key="2">
    <source>
        <dbReference type="ARBA" id="ARBA00011245"/>
    </source>
</evidence>
<dbReference type="Gene3D" id="1.10.1280.10">
    <property type="entry name" value="Di-copper center containing domain from catechol oxidase"/>
    <property type="match status" value="1"/>
</dbReference>
<feature type="compositionally biased region" description="Polar residues" evidence="11">
    <location>
        <begin position="53"/>
        <end position="67"/>
    </location>
</feature>
<dbReference type="GO" id="GO:0046148">
    <property type="term" value="P:pigment biosynthetic process"/>
    <property type="evidence" value="ECO:0007669"/>
    <property type="project" value="InterPro"/>
</dbReference>
<evidence type="ECO:0000256" key="4">
    <source>
        <dbReference type="ARBA" id="ARBA00022784"/>
    </source>
</evidence>
<dbReference type="EMBL" id="MH250118">
    <property type="protein sequence ID" value="AXB50195.1"/>
    <property type="molecule type" value="Genomic_DNA"/>
</dbReference>
<evidence type="ECO:0000256" key="3">
    <source>
        <dbReference type="ARBA" id="ARBA00022723"/>
    </source>
</evidence>
<reference evidence="14" key="2">
    <citation type="submission" date="2018-04" db="EMBL/GenBank/DDBJ databases">
        <authorList>
            <person name="Go L.Y."/>
            <person name="Mitchell J.A."/>
        </authorList>
    </citation>
    <scope>NUCLEOTIDE SEQUENCE</scope>
    <source>
        <strain evidence="14">TRU</strain>
    </source>
</reference>
<dbReference type="InterPro" id="IPR016213">
    <property type="entry name" value="Polyphenol_oxidase"/>
</dbReference>
<evidence type="ECO:0000256" key="9">
    <source>
        <dbReference type="PIRSR" id="PIRSR000290-2"/>
    </source>
</evidence>
<evidence type="ECO:0000256" key="10">
    <source>
        <dbReference type="PIRSR" id="PIRSR000290-3"/>
    </source>
</evidence>
<feature type="disulfide bond" evidence="9">
    <location>
        <begin position="107"/>
        <end position="122"/>
    </location>
</feature>
<dbReference type="PIRSF" id="PIRSF000290">
    <property type="entry name" value="PPO_plant"/>
    <property type="match status" value="1"/>
</dbReference>
<comment type="subunit">
    <text evidence="2">Monomer.</text>
</comment>
<keyword evidence="4" id="KW-0883">Thioether bond</keyword>
<feature type="binding site" evidence="8">
    <location>
        <position position="336"/>
    </location>
    <ligand>
        <name>Cu cation</name>
        <dbReference type="ChEBI" id="CHEBI:23378"/>
        <label>B</label>
    </ligand>
</feature>
<dbReference type="InterPro" id="IPR050316">
    <property type="entry name" value="Tyrosinase/Hemocyanin"/>
</dbReference>
<feature type="domain" description="Tyrosinase copper-binding" evidence="12">
    <location>
        <begin position="204"/>
        <end position="221"/>
    </location>
</feature>
<evidence type="ECO:0000256" key="7">
    <source>
        <dbReference type="ARBA" id="ARBA00023157"/>
    </source>
</evidence>
<dbReference type="PROSITE" id="PS00498">
    <property type="entry name" value="TYROSINASE_2"/>
    <property type="match status" value="1"/>
</dbReference>
<dbReference type="PROSITE" id="PS00497">
    <property type="entry name" value="TYROSINASE_1"/>
    <property type="match status" value="1"/>
</dbReference>
<dbReference type="Pfam" id="PF00264">
    <property type="entry name" value="Tyrosinase"/>
    <property type="match status" value="1"/>
</dbReference>
<gene>
    <name evidence="14" type="primary">PPO</name>
</gene>
<name>A0A2Z5DH85_CAMSI</name>
<evidence type="ECO:0000256" key="8">
    <source>
        <dbReference type="PIRSR" id="PIRSR000290-1"/>
    </source>
</evidence>
<dbReference type="Pfam" id="PF12143">
    <property type="entry name" value="PPO1_KFDV"/>
    <property type="match status" value="1"/>
</dbReference>
<keyword evidence="6 8" id="KW-0186">Copper</keyword>
<dbReference type="PANTHER" id="PTHR11474">
    <property type="entry name" value="TYROSINASE FAMILY MEMBER"/>
    <property type="match status" value="1"/>
</dbReference>
<dbReference type="InterPro" id="IPR008922">
    <property type="entry name" value="Di-copper_centre_dom_sf"/>
</dbReference>
<reference evidence="14" key="1">
    <citation type="journal article" date="2014" name="J. Biotechnol.">
        <title>Cloning and sequence analysis of gene encoding polyphenol oxidase from some tea varieties growing in Tan Cuong commune, Thai Nguyen city, Thai Nguyen Province.</title>
        <authorList>
            <person name="Yen H.T.T."/>
            <person name="Loan H.T."/>
            <person name="Diep P.H."/>
            <person name="Viet L.B."/>
            <person name="Hoang N.H."/>
        </authorList>
    </citation>
    <scope>NUCLEOTIDE SEQUENCE</scope>
    <source>
        <strain evidence="14">TRU</strain>
    </source>
</reference>
<dbReference type="InterPro" id="IPR022739">
    <property type="entry name" value="Polyphenol_oxidase_cen"/>
</dbReference>
<feature type="binding site" evidence="8">
    <location>
        <position position="183"/>
    </location>
    <ligand>
        <name>Cu cation</name>
        <dbReference type="ChEBI" id="CHEBI:23378"/>
        <label>A</label>
    </ligand>
</feature>
<proteinExistence type="inferred from homology"/>
<dbReference type="SUPFAM" id="SSF48056">
    <property type="entry name" value="Di-copper centre-containing domain"/>
    <property type="match status" value="1"/>
</dbReference>
<evidence type="ECO:0000256" key="5">
    <source>
        <dbReference type="ARBA" id="ARBA00023002"/>
    </source>
</evidence>
<dbReference type="InterPro" id="IPR002227">
    <property type="entry name" value="Tyrosinase_Cu-bd"/>
</dbReference>
<dbReference type="AlphaFoldDB" id="A0A2Z5DH85"/>
<dbReference type="InterPro" id="IPR022740">
    <property type="entry name" value="Polyphenol_oxidase_C"/>
</dbReference>
<comment type="similarity">
    <text evidence="1">Belongs to the tyrosinase family.</text>
</comment>
<feature type="domain" description="Tyrosinase copper-binding" evidence="13">
    <location>
        <begin position="363"/>
        <end position="374"/>
    </location>
</feature>
<feature type="binding site" evidence="8">
    <location>
        <position position="370"/>
    </location>
    <ligand>
        <name>Cu cation</name>
        <dbReference type="ChEBI" id="CHEBI:23378"/>
        <label>B</label>
    </ligand>
</feature>
<feature type="binding site" evidence="8">
    <location>
        <position position="213"/>
    </location>
    <ligand>
        <name>Cu cation</name>
        <dbReference type="ChEBI" id="CHEBI:23378"/>
        <label>A</label>
    </ligand>
</feature>
<keyword evidence="5" id="KW-0560">Oxidoreductase</keyword>
<dbReference type="FunFam" id="1.10.1280.10:FF:000007">
    <property type="entry name" value="Polyphenol oxidase, chloroplastic"/>
    <property type="match status" value="1"/>
</dbReference>